<dbReference type="SUPFAM" id="SSF53474">
    <property type="entry name" value="alpha/beta-Hydrolases"/>
    <property type="match status" value="1"/>
</dbReference>
<protein>
    <submittedName>
        <fullName evidence="3">SPOSA6832_00721-mRNA-1:cds</fullName>
    </submittedName>
</protein>
<dbReference type="PANTHER" id="PTHR48081">
    <property type="entry name" value="AB HYDROLASE SUPERFAMILY PROTEIN C4A8.06C"/>
    <property type="match status" value="1"/>
</dbReference>
<gene>
    <name evidence="3" type="primary">SPOSA6832_00721</name>
</gene>
<dbReference type="Proteomes" id="UP000243876">
    <property type="component" value="Unassembled WGS sequence"/>
</dbReference>
<evidence type="ECO:0000313" key="4">
    <source>
        <dbReference type="Proteomes" id="UP000243876"/>
    </source>
</evidence>
<keyword evidence="4" id="KW-1185">Reference proteome</keyword>
<sequence>MAIRTPPIRAKEDFTDTLVPSLVRHTQLPIAVLEYRLAPADPHPAQILDVLAGLSLLSSPELLPLENGSARWSRQSLILAGHSAGAFMAAELVLRPPPSASPSFAVPLAVRQSILTVICIDGIYDLPELLDEYPSYHYFVDDAFGTDAKILADESPARWDVYDDEAARKVRFLVLHSKDDELLSLRQSRVFVRRLKELLGGMEVGEGDKEAEQRLPATVEVDFDSLKGTHQGLLKREELPRAIARYKQDIDAKQFAA</sequence>
<organism evidence="3 4">
    <name type="scientific">Sporidiobolus salmonicolor</name>
    <name type="common">Yeast-like fungus</name>
    <name type="synonym">Sporobolomyces salmonicolor</name>
    <dbReference type="NCBI Taxonomy" id="5005"/>
    <lineage>
        <taxon>Eukaryota</taxon>
        <taxon>Fungi</taxon>
        <taxon>Dikarya</taxon>
        <taxon>Basidiomycota</taxon>
        <taxon>Pucciniomycotina</taxon>
        <taxon>Microbotryomycetes</taxon>
        <taxon>Sporidiobolales</taxon>
        <taxon>Sporidiobolaceae</taxon>
        <taxon>Sporobolomyces</taxon>
    </lineage>
</organism>
<evidence type="ECO:0000313" key="3">
    <source>
        <dbReference type="EMBL" id="CEQ39213.1"/>
    </source>
</evidence>
<dbReference type="InterPro" id="IPR013094">
    <property type="entry name" value="AB_hydrolase_3"/>
</dbReference>
<evidence type="ECO:0000259" key="2">
    <source>
        <dbReference type="Pfam" id="PF07859"/>
    </source>
</evidence>
<evidence type="ECO:0000256" key="1">
    <source>
        <dbReference type="ARBA" id="ARBA00022801"/>
    </source>
</evidence>
<accession>A0A0D6EHG6</accession>
<dbReference type="GO" id="GO:0016787">
    <property type="term" value="F:hydrolase activity"/>
    <property type="evidence" value="ECO:0007669"/>
    <property type="project" value="UniProtKB-KW"/>
</dbReference>
<dbReference type="Gene3D" id="3.40.50.1820">
    <property type="entry name" value="alpha/beta hydrolase"/>
    <property type="match status" value="1"/>
</dbReference>
<dbReference type="InterPro" id="IPR050300">
    <property type="entry name" value="GDXG_lipolytic_enzyme"/>
</dbReference>
<keyword evidence="1" id="KW-0378">Hydrolase</keyword>
<dbReference type="Pfam" id="PF07859">
    <property type="entry name" value="Abhydrolase_3"/>
    <property type="match status" value="1"/>
</dbReference>
<dbReference type="PANTHER" id="PTHR48081:SF33">
    <property type="entry name" value="KYNURENINE FORMAMIDASE"/>
    <property type="match status" value="1"/>
</dbReference>
<dbReference type="AlphaFoldDB" id="A0A0D6EHG6"/>
<name>A0A0D6EHG6_SPOSA</name>
<feature type="non-terminal residue" evidence="3">
    <location>
        <position position="1"/>
    </location>
</feature>
<dbReference type="EMBL" id="CENE01000002">
    <property type="protein sequence ID" value="CEQ39213.1"/>
    <property type="molecule type" value="Genomic_DNA"/>
</dbReference>
<proteinExistence type="predicted"/>
<reference evidence="4" key="1">
    <citation type="submission" date="2015-02" db="EMBL/GenBank/DDBJ databases">
        <authorList>
            <person name="Gon?alves P."/>
        </authorList>
    </citation>
    <scope>NUCLEOTIDE SEQUENCE [LARGE SCALE GENOMIC DNA]</scope>
</reference>
<dbReference type="InterPro" id="IPR029058">
    <property type="entry name" value="AB_hydrolase_fold"/>
</dbReference>
<dbReference type="OrthoDB" id="6495301at2759"/>
<feature type="domain" description="Alpha/beta hydrolase fold-3" evidence="2">
    <location>
        <begin position="14"/>
        <end position="114"/>
    </location>
</feature>